<dbReference type="AlphaFoldDB" id="A0A9I9EIM8"/>
<proteinExistence type="predicted"/>
<protein>
    <submittedName>
        <fullName evidence="1">Uncharacterized protein</fullName>
    </submittedName>
</protein>
<sequence length="122" mass="13738">MSCNSLVRVRRLTLAPLVMKVDPNVNVVLTACLTVYVGCYRSVKPTPPSLLNPFAYTVLLWNVQETMSSEHAMLYMLQEQEAHVVEFERMFIAIKPDGVQRGLGAITKQMTAIEEMVASEYN</sequence>
<reference evidence="1" key="1">
    <citation type="submission" date="2023-03" db="UniProtKB">
        <authorList>
            <consortium name="EnsemblPlants"/>
        </authorList>
    </citation>
    <scope>IDENTIFICATION</scope>
</reference>
<dbReference type="EnsemblPlants" id="MELO3C034374.2.1">
    <property type="protein sequence ID" value="MELO3C034374.2.1"/>
    <property type="gene ID" value="MELO3C034374.2"/>
</dbReference>
<dbReference type="Gramene" id="MELO3C034374.2.1">
    <property type="protein sequence ID" value="MELO3C034374.2.1"/>
    <property type="gene ID" value="MELO3C034374.2"/>
</dbReference>
<name>A0A9I9EIM8_CUCME</name>
<organism evidence="1">
    <name type="scientific">Cucumis melo</name>
    <name type="common">Muskmelon</name>
    <dbReference type="NCBI Taxonomy" id="3656"/>
    <lineage>
        <taxon>Eukaryota</taxon>
        <taxon>Viridiplantae</taxon>
        <taxon>Streptophyta</taxon>
        <taxon>Embryophyta</taxon>
        <taxon>Tracheophyta</taxon>
        <taxon>Spermatophyta</taxon>
        <taxon>Magnoliopsida</taxon>
        <taxon>eudicotyledons</taxon>
        <taxon>Gunneridae</taxon>
        <taxon>Pentapetalae</taxon>
        <taxon>rosids</taxon>
        <taxon>fabids</taxon>
        <taxon>Cucurbitales</taxon>
        <taxon>Cucurbitaceae</taxon>
        <taxon>Benincaseae</taxon>
        <taxon>Cucumis</taxon>
    </lineage>
</organism>
<evidence type="ECO:0000313" key="1">
    <source>
        <dbReference type="EnsemblPlants" id="MELO3C034374.2.1"/>
    </source>
</evidence>
<accession>A0A9I9EIM8</accession>